<protein>
    <recommendedName>
        <fullName evidence="3">N-acetyltransferase domain-containing protein</fullName>
    </recommendedName>
</protein>
<reference evidence="4 5" key="1">
    <citation type="submission" date="2017-11" db="EMBL/GenBank/DDBJ databases">
        <title>Evolution of Phototrophy in the Chloroflexi Phylum Driven by Horizontal Gene Transfer.</title>
        <authorList>
            <person name="Ward L.M."/>
            <person name="Hemp J."/>
            <person name="Shih P.M."/>
            <person name="Mcglynn S.E."/>
            <person name="Fischer W."/>
        </authorList>
    </citation>
    <scope>NUCLEOTIDE SEQUENCE [LARGE SCALE GENOMIC DNA]</scope>
    <source>
        <strain evidence="4">CP2_2F</strain>
    </source>
</reference>
<dbReference type="InterPro" id="IPR016181">
    <property type="entry name" value="Acyl_CoA_acyltransferase"/>
</dbReference>
<keyword evidence="1" id="KW-0808">Transferase</keyword>
<dbReference type="GO" id="GO:0016747">
    <property type="term" value="F:acyltransferase activity, transferring groups other than amino-acyl groups"/>
    <property type="evidence" value="ECO:0007669"/>
    <property type="project" value="InterPro"/>
</dbReference>
<name>A0A2M8P1D8_9CHLR</name>
<evidence type="ECO:0000256" key="2">
    <source>
        <dbReference type="ARBA" id="ARBA00023315"/>
    </source>
</evidence>
<evidence type="ECO:0000256" key="1">
    <source>
        <dbReference type="ARBA" id="ARBA00022679"/>
    </source>
</evidence>
<dbReference type="InterPro" id="IPR000182">
    <property type="entry name" value="GNAT_dom"/>
</dbReference>
<accession>A0A2M8P1D8</accession>
<gene>
    <name evidence="4" type="ORF">CUN51_03225</name>
</gene>
<evidence type="ECO:0000313" key="5">
    <source>
        <dbReference type="Proteomes" id="UP000228921"/>
    </source>
</evidence>
<organism evidence="4 5">
    <name type="scientific">Candidatus Thermofonsia Clade 1 bacterium</name>
    <dbReference type="NCBI Taxonomy" id="2364210"/>
    <lineage>
        <taxon>Bacteria</taxon>
        <taxon>Bacillati</taxon>
        <taxon>Chloroflexota</taxon>
        <taxon>Candidatus Thermofontia</taxon>
        <taxon>Candidatus Thermofonsia Clade 1</taxon>
    </lineage>
</organism>
<sequence length="338" mass="38518">MGANLMSLLSPERLQTRALSLADAALVETFLNLCSQHDLGEDWCEAGDLKRDWQQPSFSIAESTHALFAGEQLVAYADLWDMQPSYVRAFGNLAVHPTWRGRGIEDHLMTWLIETSKRNLARAPQQARVTLVMGADSRLNDLCAIYERHGLRHVRSYYQMRLEMKAPPPAPTLPEGITVRTFVKGQDDRAVFEALDEAFQDHYGHISGQFEVFEHHMLNGPLSDFSMWYLAMAGDQIAGMCLCSKYIPEDRELGWIEDLAVRRPYRKQGLGLALLQIAFGEFYRRGYRKVGLGVDAQNLTGALRLYERAGMRPERTWLRYELVLREGEELATQTLTAY</sequence>
<dbReference type="AlphaFoldDB" id="A0A2M8P1D8"/>
<dbReference type="Gene3D" id="3.40.630.30">
    <property type="match status" value="1"/>
</dbReference>
<feature type="domain" description="N-acetyltransferase" evidence="3">
    <location>
        <begin position="14"/>
        <end position="169"/>
    </location>
</feature>
<dbReference type="Proteomes" id="UP000228921">
    <property type="component" value="Unassembled WGS sequence"/>
</dbReference>
<feature type="domain" description="N-acetyltransferase" evidence="3">
    <location>
        <begin position="177"/>
        <end position="331"/>
    </location>
</feature>
<dbReference type="SUPFAM" id="SSF55729">
    <property type="entry name" value="Acyl-CoA N-acyltransferases (Nat)"/>
    <property type="match status" value="2"/>
</dbReference>
<dbReference type="CDD" id="cd04301">
    <property type="entry name" value="NAT_SF"/>
    <property type="match status" value="2"/>
</dbReference>
<comment type="caution">
    <text evidence="4">The sequence shown here is derived from an EMBL/GenBank/DDBJ whole genome shotgun (WGS) entry which is preliminary data.</text>
</comment>
<dbReference type="Pfam" id="PF00583">
    <property type="entry name" value="Acetyltransf_1"/>
    <property type="match status" value="2"/>
</dbReference>
<dbReference type="PANTHER" id="PTHR43877">
    <property type="entry name" value="AMINOALKYLPHOSPHONATE N-ACETYLTRANSFERASE-RELATED-RELATED"/>
    <property type="match status" value="1"/>
</dbReference>
<evidence type="ECO:0000313" key="4">
    <source>
        <dbReference type="EMBL" id="PJF31358.1"/>
    </source>
</evidence>
<proteinExistence type="predicted"/>
<evidence type="ECO:0000259" key="3">
    <source>
        <dbReference type="PROSITE" id="PS51186"/>
    </source>
</evidence>
<dbReference type="InterPro" id="IPR050832">
    <property type="entry name" value="Bact_Acetyltransf"/>
</dbReference>
<keyword evidence="2" id="KW-0012">Acyltransferase</keyword>
<dbReference type="PROSITE" id="PS51186">
    <property type="entry name" value="GNAT"/>
    <property type="match status" value="2"/>
</dbReference>
<dbReference type="EMBL" id="PGTK01000003">
    <property type="protein sequence ID" value="PJF31358.1"/>
    <property type="molecule type" value="Genomic_DNA"/>
</dbReference>